<evidence type="ECO:0000259" key="6">
    <source>
        <dbReference type="Pfam" id="PF01699"/>
    </source>
</evidence>
<keyword evidence="2 5" id="KW-0812">Transmembrane</keyword>
<feature type="transmembrane region" description="Helical" evidence="5">
    <location>
        <begin position="322"/>
        <end position="343"/>
    </location>
</feature>
<dbReference type="PANTHER" id="PTHR10846:SF8">
    <property type="entry name" value="INNER MEMBRANE PROTEIN YRBG"/>
    <property type="match status" value="1"/>
</dbReference>
<dbReference type="InterPro" id="IPR004837">
    <property type="entry name" value="NaCa_Exmemb"/>
</dbReference>
<keyword evidence="3 5" id="KW-1133">Transmembrane helix</keyword>
<comment type="caution">
    <text evidence="7">The sequence shown here is derived from an EMBL/GenBank/DDBJ whole genome shotgun (WGS) entry which is preliminary data.</text>
</comment>
<name>A0A154L374_9PROT</name>
<dbReference type="PANTHER" id="PTHR10846">
    <property type="entry name" value="SODIUM/POTASSIUM/CALCIUM EXCHANGER"/>
    <property type="match status" value="1"/>
</dbReference>
<dbReference type="Pfam" id="PF01699">
    <property type="entry name" value="Na_Ca_ex"/>
    <property type="match status" value="2"/>
</dbReference>
<dbReference type="InterPro" id="IPR004481">
    <property type="entry name" value="K/Na/Ca-exchanger"/>
</dbReference>
<dbReference type="RefSeq" id="WP_062953010.1">
    <property type="nucleotide sequence ID" value="NZ_LPVY01000021.1"/>
</dbReference>
<dbReference type="GO" id="GO:0006874">
    <property type="term" value="P:intracellular calcium ion homeostasis"/>
    <property type="evidence" value="ECO:0007669"/>
    <property type="project" value="TreeGrafter"/>
</dbReference>
<dbReference type="GO" id="GO:0005886">
    <property type="term" value="C:plasma membrane"/>
    <property type="evidence" value="ECO:0007669"/>
    <property type="project" value="TreeGrafter"/>
</dbReference>
<feature type="transmembrane region" description="Helical" evidence="5">
    <location>
        <begin position="47"/>
        <end position="71"/>
    </location>
</feature>
<dbReference type="EMBL" id="LPVY01000021">
    <property type="protein sequence ID" value="KZB62444.1"/>
    <property type="molecule type" value="Genomic_DNA"/>
</dbReference>
<feature type="domain" description="Sodium/calcium exchanger membrane region" evidence="6">
    <location>
        <begin position="14"/>
        <end position="157"/>
    </location>
</feature>
<gene>
    <name evidence="7" type="ORF">AUP42_04890</name>
</gene>
<feature type="transmembrane region" description="Helical" evidence="5">
    <location>
        <begin position="265"/>
        <end position="283"/>
    </location>
</feature>
<evidence type="ECO:0000256" key="3">
    <source>
        <dbReference type="ARBA" id="ARBA00022989"/>
    </source>
</evidence>
<evidence type="ECO:0000256" key="2">
    <source>
        <dbReference type="ARBA" id="ARBA00022692"/>
    </source>
</evidence>
<dbReference type="Gene3D" id="1.20.1420.30">
    <property type="entry name" value="NCX, central ion-binding region"/>
    <property type="match status" value="2"/>
</dbReference>
<evidence type="ECO:0000313" key="7">
    <source>
        <dbReference type="EMBL" id="KZB62444.1"/>
    </source>
</evidence>
<dbReference type="GO" id="GO:0008273">
    <property type="term" value="F:calcium, potassium:sodium antiporter activity"/>
    <property type="evidence" value="ECO:0007669"/>
    <property type="project" value="TreeGrafter"/>
</dbReference>
<feature type="transmembrane region" description="Helical" evidence="5">
    <location>
        <begin position="139"/>
        <end position="163"/>
    </location>
</feature>
<dbReference type="OrthoDB" id="153124at2"/>
<keyword evidence="4 5" id="KW-0472">Membrane</keyword>
<sequence length="345" mass="36404">MLPAIATLPLWSIIGLFSICAVVIGFAGTRLATIALKLAERTGMGQIIAGAVFVGMSTSLPGSVLSVTTAWQGHTDLAIGNALGGIAAQTTFLAIADFLYRKGNLEHAAASATGLAQATLLVSMLALPLLAYAGPDWTILHIHPVSILLFILYGFGLSLLAEIRHQPMWRPRKTDLTNEDAKEDDADYHPESTLRLWAEFLAFAAITAVAGYTIGESGLAIVDKTGISETAVGTFLTAIATSLPELVSAIAAVRMGAVNLAVGDIIGGNAFDVLFLAASDFAYRDGSIYAAFSPQHLFTIALVILMTGILLLGMLNRERRGLANIGWESVSILCLYGMSIFYLSG</sequence>
<evidence type="ECO:0000256" key="5">
    <source>
        <dbReference type="SAM" id="Phobius"/>
    </source>
</evidence>
<feature type="transmembrane region" description="Helical" evidence="5">
    <location>
        <begin position="235"/>
        <end position="253"/>
    </location>
</feature>
<feature type="transmembrane region" description="Helical" evidence="5">
    <location>
        <begin position="196"/>
        <end position="215"/>
    </location>
</feature>
<feature type="transmembrane region" description="Helical" evidence="5">
    <location>
        <begin position="6"/>
        <end position="27"/>
    </location>
</feature>
<comment type="subcellular location">
    <subcellularLocation>
        <location evidence="1">Membrane</location>
        <topology evidence="1">Multi-pass membrane protein</topology>
    </subcellularLocation>
</comment>
<protein>
    <submittedName>
        <fullName evidence="7">Cation transporter</fullName>
    </submittedName>
</protein>
<dbReference type="GO" id="GO:0005262">
    <property type="term" value="F:calcium channel activity"/>
    <property type="evidence" value="ECO:0007669"/>
    <property type="project" value="TreeGrafter"/>
</dbReference>
<reference evidence="7 8" key="1">
    <citation type="submission" date="2015-12" db="EMBL/GenBank/DDBJ databases">
        <title>Genome sequence of Thalassospira lucentensis MCCC 1A02072.</title>
        <authorList>
            <person name="Lu L."/>
            <person name="Lai Q."/>
            <person name="Shao Z."/>
            <person name="Qian P."/>
        </authorList>
    </citation>
    <scope>NUCLEOTIDE SEQUENCE [LARGE SCALE GENOMIC DNA]</scope>
    <source>
        <strain evidence="7 8">MCCC 1A02072</strain>
    </source>
</reference>
<feature type="domain" description="Sodium/calcium exchanger membrane region" evidence="6">
    <location>
        <begin position="198"/>
        <end position="343"/>
    </location>
</feature>
<evidence type="ECO:0000256" key="1">
    <source>
        <dbReference type="ARBA" id="ARBA00004141"/>
    </source>
</evidence>
<feature type="transmembrane region" description="Helical" evidence="5">
    <location>
        <begin position="295"/>
        <end position="315"/>
    </location>
</feature>
<evidence type="ECO:0000313" key="8">
    <source>
        <dbReference type="Proteomes" id="UP000076335"/>
    </source>
</evidence>
<accession>A0A154L374</accession>
<evidence type="ECO:0000256" key="4">
    <source>
        <dbReference type="ARBA" id="ARBA00023136"/>
    </source>
</evidence>
<dbReference type="Proteomes" id="UP000076335">
    <property type="component" value="Unassembled WGS sequence"/>
</dbReference>
<organism evidence="7 8">
    <name type="scientific">Thalassospira lucentensis</name>
    <dbReference type="NCBI Taxonomy" id="168935"/>
    <lineage>
        <taxon>Bacteria</taxon>
        <taxon>Pseudomonadati</taxon>
        <taxon>Pseudomonadota</taxon>
        <taxon>Alphaproteobacteria</taxon>
        <taxon>Rhodospirillales</taxon>
        <taxon>Thalassospiraceae</taxon>
        <taxon>Thalassospira</taxon>
    </lineage>
</organism>
<dbReference type="InterPro" id="IPR044880">
    <property type="entry name" value="NCX_ion-bd_dom_sf"/>
</dbReference>
<proteinExistence type="predicted"/>
<feature type="transmembrane region" description="Helical" evidence="5">
    <location>
        <begin position="77"/>
        <end position="100"/>
    </location>
</feature>
<dbReference type="AlphaFoldDB" id="A0A154L374"/>
<feature type="transmembrane region" description="Helical" evidence="5">
    <location>
        <begin position="112"/>
        <end position="133"/>
    </location>
</feature>